<reference evidence="4 5" key="1">
    <citation type="submission" date="2018-06" db="EMBL/GenBank/DDBJ databases">
        <authorList>
            <consortium name="Pathogen Informatics"/>
            <person name="Doyle S."/>
        </authorList>
    </citation>
    <scope>NUCLEOTIDE SEQUENCE [LARGE SCALE GENOMIC DNA]</scope>
    <source>
        <strain evidence="4 5">NCTC10801</strain>
    </source>
</reference>
<comment type="similarity">
    <text evidence="1">Belongs to the myoviridae tail sheath protein family.</text>
</comment>
<protein>
    <submittedName>
        <fullName evidence="4">Mu-like prophage tail sheath protein gpL</fullName>
    </submittedName>
</protein>
<keyword evidence="5" id="KW-1185">Reference proteome</keyword>
<evidence type="ECO:0000313" key="5">
    <source>
        <dbReference type="Proteomes" id="UP000254649"/>
    </source>
</evidence>
<name>A0A380TUI0_9PAST</name>
<feature type="domain" description="Tail sheath protein subtilisin-like" evidence="2">
    <location>
        <begin position="201"/>
        <end position="357"/>
    </location>
</feature>
<dbReference type="PIRSF" id="PIRSF007349">
    <property type="entry name" value="Tsp_L"/>
    <property type="match status" value="1"/>
</dbReference>
<proteinExistence type="inferred from homology"/>
<organism evidence="4 5">
    <name type="scientific">[Actinobacillus] rossii</name>
    <dbReference type="NCBI Taxonomy" id="123820"/>
    <lineage>
        <taxon>Bacteria</taxon>
        <taxon>Pseudomonadati</taxon>
        <taxon>Pseudomonadota</taxon>
        <taxon>Gammaproteobacteria</taxon>
        <taxon>Pasteurellales</taxon>
        <taxon>Pasteurellaceae</taxon>
    </lineage>
</organism>
<evidence type="ECO:0000256" key="1">
    <source>
        <dbReference type="ARBA" id="ARBA00008005"/>
    </source>
</evidence>
<feature type="domain" description="Tail sheath protein C-terminal" evidence="3">
    <location>
        <begin position="365"/>
        <end position="466"/>
    </location>
</feature>
<evidence type="ECO:0000259" key="3">
    <source>
        <dbReference type="Pfam" id="PF17482"/>
    </source>
</evidence>
<dbReference type="InterPro" id="IPR007067">
    <property type="entry name" value="Tail_sheath"/>
</dbReference>
<evidence type="ECO:0000259" key="2">
    <source>
        <dbReference type="Pfam" id="PF04984"/>
    </source>
</evidence>
<evidence type="ECO:0000313" key="4">
    <source>
        <dbReference type="EMBL" id="SUT91365.1"/>
    </source>
</evidence>
<dbReference type="OrthoDB" id="5442644at2"/>
<gene>
    <name evidence="4" type="ORF">NCTC10801_01443</name>
</gene>
<dbReference type="InterPro" id="IPR035089">
    <property type="entry name" value="Phage_sheath_subtilisin"/>
</dbReference>
<accession>A0A380TUI0</accession>
<dbReference type="EMBL" id="UFRQ01000003">
    <property type="protein sequence ID" value="SUT91365.1"/>
    <property type="molecule type" value="Genomic_DNA"/>
</dbReference>
<sequence length="469" mass="50024">MNIEFEKIPTSIRHPGVYTEYNTKGAVSSLPTNEQEVLILAPMTKSGVEKYSAPLRVYSDIDAAETFGYGSWAHLMTRQAIRNNSLIRLTVVGLADHESGVAATGSVVIDGTASSAGVLTVSIANEDFKISVTNGEGSASCASRMAALINGTRDSTVVAELSGSTINLTAKCKGEIGNGISLGYRNTASGLSINLTALSGGQENAEIADALTSVAGEHYNIIISPFADIANAKALSAHLESVSSPIEKKPAIGVLAWTGTMSSGSDFTEQLNDGRLTCAWYKGASDNAAIIAAGYGAVIASEEDPARPLNTLEIKGLTLVDVTQMPLFGELNQALFHGLTPLKIVNSKVQILRAISTYTKSATNTDDPSLLDLTTIRTLDYTRKAIEQRIALRFPRSKLSNRTPEKVKSEILDVLLKLDDEEILENVKANKAKLIVQRNSIDVNRLDTQIPADVVNGLHVVANRIDLIL</sequence>
<dbReference type="AlphaFoldDB" id="A0A380TUI0"/>
<dbReference type="Pfam" id="PF17482">
    <property type="entry name" value="Phage_sheath_1C"/>
    <property type="match status" value="1"/>
</dbReference>
<dbReference type="Proteomes" id="UP000254649">
    <property type="component" value="Unassembled WGS sequence"/>
</dbReference>
<dbReference type="InterPro" id="IPR020287">
    <property type="entry name" value="Tail_sheath_C"/>
</dbReference>
<dbReference type="Pfam" id="PF04984">
    <property type="entry name" value="Phage_sheath_1"/>
    <property type="match status" value="1"/>
</dbReference>